<comment type="subcellular location">
    <subcellularLocation>
        <location evidence="1 8">Nucleus</location>
    </subcellularLocation>
</comment>
<feature type="compositionally biased region" description="Basic residues" evidence="10">
    <location>
        <begin position="363"/>
        <end position="372"/>
    </location>
</feature>
<comment type="subunit">
    <text evidence="7">Heterotrimeric transcription factor composed of three components, NF-YA, NF-YB and NF-YC. NF-YB and NF-YC must interact and dimerize for NF-YA association and DNA binding.</text>
</comment>
<keyword evidence="6 8" id="KW-0539">Nucleus</keyword>
<evidence type="ECO:0000256" key="9">
    <source>
        <dbReference type="RuleBase" id="RU369089"/>
    </source>
</evidence>
<dbReference type="Pfam" id="PF12165">
    <property type="entry name" value="Alfin"/>
    <property type="match status" value="1"/>
</dbReference>
<comment type="function">
    <text evidence="9">Histone-binding component that specifically recognizes H3 tails trimethylated on 'Lys-4' (H3K4me3), which mark transcription start sites of virtually all active genes.</text>
</comment>
<evidence type="ECO:0000256" key="7">
    <source>
        <dbReference type="ARBA" id="ARBA00025911"/>
    </source>
</evidence>
<evidence type="ECO:0000256" key="8">
    <source>
        <dbReference type="RuleBase" id="RU367155"/>
    </source>
</evidence>
<dbReference type="Pfam" id="PF02045">
    <property type="entry name" value="CBFB_NFYA"/>
    <property type="match status" value="1"/>
</dbReference>
<dbReference type="PROSITE" id="PS00686">
    <property type="entry name" value="NFYA_HAP2_1"/>
    <property type="match status" value="1"/>
</dbReference>
<keyword evidence="5 8" id="KW-0804">Transcription</keyword>
<protein>
    <recommendedName>
        <fullName evidence="8 9">Multifunctional fusion protein</fullName>
    </recommendedName>
    <domain>
        <recommendedName>
            <fullName evidence="8">Nuclear transcription factor Y subunit</fullName>
        </recommendedName>
    </domain>
    <domain>
        <recommendedName>
            <fullName evidence="9">PHD finger protein ALFIN-LIKE</fullName>
        </recommendedName>
    </domain>
</protein>
<organism evidence="12 13">
    <name type="scientific">Anisodus acutangulus</name>
    <dbReference type="NCBI Taxonomy" id="402998"/>
    <lineage>
        <taxon>Eukaryota</taxon>
        <taxon>Viridiplantae</taxon>
        <taxon>Streptophyta</taxon>
        <taxon>Embryophyta</taxon>
        <taxon>Tracheophyta</taxon>
        <taxon>Spermatophyta</taxon>
        <taxon>Magnoliopsida</taxon>
        <taxon>eudicotyledons</taxon>
        <taxon>Gunneridae</taxon>
        <taxon>Pentapetalae</taxon>
        <taxon>asterids</taxon>
        <taxon>lamiids</taxon>
        <taxon>Solanales</taxon>
        <taxon>Solanaceae</taxon>
        <taxon>Solanoideae</taxon>
        <taxon>Hyoscyameae</taxon>
        <taxon>Anisodus</taxon>
    </lineage>
</organism>
<evidence type="ECO:0000256" key="1">
    <source>
        <dbReference type="ARBA" id="ARBA00004123"/>
    </source>
</evidence>
<keyword evidence="4" id="KW-0010">Activator</keyword>
<dbReference type="GO" id="GO:0003700">
    <property type="term" value="F:DNA-binding transcription factor activity"/>
    <property type="evidence" value="ECO:0007669"/>
    <property type="project" value="UniProtKB-UniRule"/>
</dbReference>
<dbReference type="GO" id="GO:0016602">
    <property type="term" value="C:CCAAT-binding factor complex"/>
    <property type="evidence" value="ECO:0007669"/>
    <property type="project" value="InterPro"/>
</dbReference>
<dbReference type="InterPro" id="IPR001289">
    <property type="entry name" value="NFYA"/>
</dbReference>
<keyword evidence="9" id="KW-0156">Chromatin regulator</keyword>
<evidence type="ECO:0000313" key="13">
    <source>
        <dbReference type="Proteomes" id="UP001152561"/>
    </source>
</evidence>
<evidence type="ECO:0000256" key="3">
    <source>
        <dbReference type="ARBA" id="ARBA00023125"/>
    </source>
</evidence>
<feature type="region of interest" description="Disordered" evidence="10">
    <location>
        <begin position="1"/>
        <end position="22"/>
    </location>
</feature>
<feature type="domain" description="Alfin N-terminal" evidence="11">
    <location>
        <begin position="197"/>
        <end position="317"/>
    </location>
</feature>
<keyword evidence="2 8" id="KW-0805">Transcription regulation</keyword>
<comment type="similarity">
    <text evidence="9">Belongs to the Alfin family.</text>
</comment>
<name>A0A9Q1R2T3_9SOLA</name>
<feature type="region of interest" description="Disordered" evidence="10">
    <location>
        <begin position="320"/>
        <end position="372"/>
    </location>
</feature>
<keyword evidence="9" id="KW-0479">Metal-binding</keyword>
<dbReference type="GO" id="GO:0000976">
    <property type="term" value="F:transcription cis-regulatory region binding"/>
    <property type="evidence" value="ECO:0007669"/>
    <property type="project" value="TreeGrafter"/>
</dbReference>
<evidence type="ECO:0000256" key="6">
    <source>
        <dbReference type="ARBA" id="ARBA00023242"/>
    </source>
</evidence>
<keyword evidence="13" id="KW-1185">Reference proteome</keyword>
<dbReference type="GO" id="GO:0008270">
    <property type="term" value="F:zinc ion binding"/>
    <property type="evidence" value="ECO:0007669"/>
    <property type="project" value="UniProtKB-KW"/>
</dbReference>
<dbReference type="GO" id="GO:0006325">
    <property type="term" value="P:chromatin organization"/>
    <property type="evidence" value="ECO:0007669"/>
    <property type="project" value="UniProtKB-UniRule"/>
</dbReference>
<comment type="domain">
    <text evidence="9">The PHD-type zinc finger mediates the binding to H3K4me3.</text>
</comment>
<dbReference type="AlphaFoldDB" id="A0A9Q1R2T3"/>
<dbReference type="EMBL" id="JAJAGQ010000018">
    <property type="protein sequence ID" value="KAJ8535832.1"/>
    <property type="molecule type" value="Genomic_DNA"/>
</dbReference>
<dbReference type="PROSITE" id="PS51152">
    <property type="entry name" value="NFYA_HAP2_2"/>
    <property type="match status" value="1"/>
</dbReference>
<dbReference type="GO" id="GO:0042393">
    <property type="term" value="F:histone binding"/>
    <property type="evidence" value="ECO:0007669"/>
    <property type="project" value="UniProtKB-UniRule"/>
</dbReference>
<evidence type="ECO:0000256" key="5">
    <source>
        <dbReference type="ARBA" id="ARBA00023163"/>
    </source>
</evidence>
<evidence type="ECO:0000256" key="4">
    <source>
        <dbReference type="ARBA" id="ARBA00023159"/>
    </source>
</evidence>
<dbReference type="Gene3D" id="6.10.250.2430">
    <property type="match status" value="1"/>
</dbReference>
<comment type="function">
    <text evidence="8">Component of the sequence-specific heterotrimeric transcription factor (NF-Y) which specifically recognizes a 5'-CCAAT-3' box motif found in the promoters of its target genes.</text>
</comment>
<dbReference type="OrthoDB" id="1097733at2759"/>
<evidence type="ECO:0000313" key="12">
    <source>
        <dbReference type="EMBL" id="KAJ8535832.1"/>
    </source>
</evidence>
<dbReference type="Proteomes" id="UP001152561">
    <property type="component" value="Unassembled WGS sequence"/>
</dbReference>
<dbReference type="GO" id="GO:0003712">
    <property type="term" value="F:transcription coregulator activity"/>
    <property type="evidence" value="ECO:0007669"/>
    <property type="project" value="TreeGrafter"/>
</dbReference>
<sequence>MPLQAGNFRSSGKSDDSQSVSSQEHGWTYNTCQENFAVVPFPHPDPYYHSLVAAYGNQTIVQSQMLGTVSPRVPLPLDLQKDEPIFVNAKQYQAILRRRQYRAKLEAQNRLSKGRKPYLHESRHRHALNRARGPGGRFVNMKKLRESKSPDLVNGQSVLVPDELQFNTRMLEPNVHQPESYKGSYATPGQSNNKPVDVFKNFKGRHATLTTDVDEFFKQCDPEKENLCLYGLPNERWDVNLPAEDVPPELPEPVLGINFARDGMQEKEWLSLVAYHNDAWLLAVAFYAGARFGFGKADRKRIFNMINDLPTIHEVVTGVAKTQKKEKSTVSNQSKNKSKPNAKKEGLCSQKGSGDSGEDYKVAARRRRRRAR</sequence>
<dbReference type="InterPro" id="IPR045104">
    <property type="entry name" value="Alfin"/>
</dbReference>
<dbReference type="PANTHER" id="PTHR12321">
    <property type="entry name" value="CPG BINDING PROTEIN"/>
    <property type="match status" value="1"/>
</dbReference>
<proteinExistence type="inferred from homology"/>
<dbReference type="SMART" id="SM00521">
    <property type="entry name" value="CBF"/>
    <property type="match status" value="1"/>
</dbReference>
<dbReference type="InterPro" id="IPR021998">
    <property type="entry name" value="Alfin_N"/>
</dbReference>
<comment type="caution">
    <text evidence="12">The sequence shown here is derived from an EMBL/GenBank/DDBJ whole genome shotgun (WGS) entry which is preliminary data.</text>
</comment>
<reference evidence="13" key="1">
    <citation type="journal article" date="2023" name="Proc. Natl. Acad. Sci. U.S.A.">
        <title>Genomic and structural basis for evolution of tropane alkaloid biosynthesis.</title>
        <authorList>
            <person name="Wanga Y.-J."/>
            <person name="Taina T."/>
            <person name="Yua J.-Y."/>
            <person name="Lia J."/>
            <person name="Xua B."/>
            <person name="Chenc J."/>
            <person name="D'Auriad J.C."/>
            <person name="Huanga J.-P."/>
            <person name="Huanga S.-X."/>
        </authorList>
    </citation>
    <scope>NUCLEOTIDE SEQUENCE [LARGE SCALE GENOMIC DNA]</scope>
    <source>
        <strain evidence="13">cv. KIB-2019</strain>
    </source>
</reference>
<keyword evidence="3 8" id="KW-0238">DNA-binding</keyword>
<keyword evidence="9" id="KW-0862">Zinc</keyword>
<dbReference type="PRINTS" id="PR00616">
    <property type="entry name" value="CCAATSUBUNTB"/>
</dbReference>
<evidence type="ECO:0000256" key="10">
    <source>
        <dbReference type="SAM" id="MobiDB-lite"/>
    </source>
</evidence>
<comment type="similarity">
    <text evidence="8">Belongs to the NFYA/HAP2 subunit family.</text>
</comment>
<keyword evidence="9" id="KW-0863">Zinc-finger</keyword>
<accession>A0A9Q1R2T3</accession>
<evidence type="ECO:0000259" key="11">
    <source>
        <dbReference type="Pfam" id="PF12165"/>
    </source>
</evidence>
<comment type="subunit">
    <text evidence="9">Interacts with H3K4me3 and to a lesser extent with H3K4me2.</text>
</comment>
<evidence type="ECO:0000256" key="2">
    <source>
        <dbReference type="ARBA" id="ARBA00023015"/>
    </source>
</evidence>
<dbReference type="InterPro" id="IPR018362">
    <property type="entry name" value="CCAAT-binding_factor_CS"/>
</dbReference>
<dbReference type="PANTHER" id="PTHR12321:SF169">
    <property type="entry name" value="PHD FINGER PROTEIN ALFIN-LIKE"/>
    <property type="match status" value="1"/>
</dbReference>
<gene>
    <name evidence="12" type="ORF">K7X08_034233</name>
</gene>